<evidence type="ECO:0008006" key="7">
    <source>
        <dbReference type="Google" id="ProtNLM"/>
    </source>
</evidence>
<dbReference type="RefSeq" id="WP_009626025.1">
    <property type="nucleotide sequence ID" value="NZ_VBTY01000028.1"/>
</dbReference>
<dbReference type="Gene3D" id="2.130.10.10">
    <property type="entry name" value="YVTN repeat-like/Quinoprotein amine dehydrogenase"/>
    <property type="match status" value="1"/>
</dbReference>
<dbReference type="InterPro" id="IPR054335">
    <property type="entry name" value="DuOB_dom"/>
</dbReference>
<dbReference type="SUPFAM" id="SSF50998">
    <property type="entry name" value="Quinoprotein alcohol dehydrogenase-like"/>
    <property type="match status" value="1"/>
</dbReference>
<evidence type="ECO:0000259" key="4">
    <source>
        <dbReference type="Pfam" id="PF22557"/>
    </source>
</evidence>
<dbReference type="InterPro" id="IPR024977">
    <property type="entry name" value="Apc4-like_WD40_dom"/>
</dbReference>
<evidence type="ECO:0000259" key="3">
    <source>
        <dbReference type="Pfam" id="PF12894"/>
    </source>
</evidence>
<dbReference type="InterPro" id="IPR050505">
    <property type="entry name" value="WDR55/POC1"/>
</dbReference>
<dbReference type="SMART" id="SM00320">
    <property type="entry name" value="WD40"/>
    <property type="match status" value="3"/>
</dbReference>
<evidence type="ECO:0000313" key="6">
    <source>
        <dbReference type="Proteomes" id="UP001152872"/>
    </source>
</evidence>
<accession>A0A9X4RH07</accession>
<protein>
    <recommendedName>
        <fullName evidence="7">Anaphase-promoting complex subunit 4 WD40 domain-containing protein</fullName>
    </recommendedName>
</protein>
<evidence type="ECO:0000256" key="2">
    <source>
        <dbReference type="ARBA" id="ARBA00022737"/>
    </source>
</evidence>
<dbReference type="EMBL" id="VBTY01000028">
    <property type="protein sequence ID" value="MDG3493966.1"/>
    <property type="molecule type" value="Genomic_DNA"/>
</dbReference>
<feature type="domain" description="Anaphase-promoting complex subunit 4-like WD40" evidence="3">
    <location>
        <begin position="416"/>
        <end position="499"/>
    </location>
</feature>
<reference evidence="5" key="1">
    <citation type="submission" date="2019-05" db="EMBL/GenBank/DDBJ databases">
        <title>Whole genome sequencing of Pseudanabaena catenata USMAC16.</title>
        <authorList>
            <person name="Khan Z."/>
            <person name="Omar W.M."/>
            <person name="Convey P."/>
            <person name="Merican F."/>
            <person name="Najimudin N."/>
        </authorList>
    </citation>
    <scope>NUCLEOTIDE SEQUENCE</scope>
    <source>
        <strain evidence="5">USMAC16</strain>
    </source>
</reference>
<dbReference type="PANTHER" id="PTHR44019:SF8">
    <property type="entry name" value="POC1 CENTRIOLAR PROTEIN HOMOLOG"/>
    <property type="match status" value="1"/>
</dbReference>
<keyword evidence="6" id="KW-1185">Reference proteome</keyword>
<sequence length="581" mass="65563">MSSVKRIICLANSKKEGERCIAGINIDTGKWARPVCDSLYPKDGRVPKSICLVNGREPELLDILEIPLADTGNNFDFESENLSVLKGQWEVIGKSKVQDIIQYCDDGAILHNSFKLVYPKYLQSLPLDKRKTLQLINAVSLSIKSRQTSRGGIQWLGTIVSSSGNKLVDIPITDPIFVKKIESGYQSNGNYLITMSLGMPYKPDNWDGDEAPCWKLIAGVIEIIDSSITSQNYSSNVINNSAEIQWSRYCISNTCYPFALTQDNQSIVGCSSDYDLQTVKFCSLTDYKMGVFCNISKIQRINTKYFEPVNISKDGEVIAISSYYLQSQQIEFWNTTNGDFLYSLSGHDIGLPLSEYYDFQEDPTYETCFVEFITKDKVVIWSYYGIGIWEYGKKYRQLISEFQPSQGYYIACSENFIAVVSETPSQEVLIFRVSDGEITHKVTTTSNAPISCLAISKDSHLLVFGDSEGRLTIYDIRNRRSINYFIAHSESIDEITFSDDCEIFATVSNQSPATGHEFTKSNIKLWNTSNGNLISSIDEYAKTIDYLRFNIDASMLIAGTSRDIIIFRKFDNMDAYDDAPF</sequence>
<dbReference type="InterPro" id="IPR015943">
    <property type="entry name" value="WD40/YVTN_repeat-like_dom_sf"/>
</dbReference>
<dbReference type="AlphaFoldDB" id="A0A9X4RH07"/>
<organism evidence="5 6">
    <name type="scientific">Pseudanabaena catenata USMAC16</name>
    <dbReference type="NCBI Taxonomy" id="1855837"/>
    <lineage>
        <taxon>Bacteria</taxon>
        <taxon>Bacillati</taxon>
        <taxon>Cyanobacteriota</taxon>
        <taxon>Cyanophyceae</taxon>
        <taxon>Pseudanabaenales</taxon>
        <taxon>Pseudanabaenaceae</taxon>
        <taxon>Pseudanabaena</taxon>
    </lineage>
</organism>
<proteinExistence type="predicted"/>
<dbReference type="Pfam" id="PF22557">
    <property type="entry name" value="DuOB"/>
    <property type="match status" value="1"/>
</dbReference>
<evidence type="ECO:0000256" key="1">
    <source>
        <dbReference type="ARBA" id="ARBA00022574"/>
    </source>
</evidence>
<gene>
    <name evidence="5" type="ORF">FEV09_05285</name>
</gene>
<name>A0A9X4RH07_9CYAN</name>
<feature type="domain" description="Dual OB-containing" evidence="4">
    <location>
        <begin position="5"/>
        <end position="220"/>
    </location>
</feature>
<dbReference type="Proteomes" id="UP001152872">
    <property type="component" value="Unassembled WGS sequence"/>
</dbReference>
<keyword evidence="2" id="KW-0677">Repeat</keyword>
<keyword evidence="1" id="KW-0853">WD repeat</keyword>
<evidence type="ECO:0000313" key="5">
    <source>
        <dbReference type="EMBL" id="MDG3493966.1"/>
    </source>
</evidence>
<comment type="caution">
    <text evidence="5">The sequence shown here is derived from an EMBL/GenBank/DDBJ whole genome shotgun (WGS) entry which is preliminary data.</text>
</comment>
<dbReference type="PANTHER" id="PTHR44019">
    <property type="entry name" value="WD REPEAT-CONTAINING PROTEIN 55"/>
    <property type="match status" value="1"/>
</dbReference>
<dbReference type="InterPro" id="IPR011047">
    <property type="entry name" value="Quinoprotein_ADH-like_sf"/>
</dbReference>
<dbReference type="Pfam" id="PF12894">
    <property type="entry name" value="ANAPC4_WD40"/>
    <property type="match status" value="1"/>
</dbReference>
<dbReference type="InterPro" id="IPR001680">
    <property type="entry name" value="WD40_rpt"/>
</dbReference>